<protein>
    <recommendedName>
        <fullName evidence="4">Pentapeptide repeat-containing protein</fullName>
    </recommendedName>
</protein>
<dbReference type="AlphaFoldDB" id="A0A365TTS4"/>
<evidence type="ECO:0000313" key="2">
    <source>
        <dbReference type="EMBL" id="RBI69406.1"/>
    </source>
</evidence>
<evidence type="ECO:0000313" key="3">
    <source>
        <dbReference type="Proteomes" id="UP000252204"/>
    </source>
</evidence>
<gene>
    <name evidence="2" type="ORF">DQ400_01575</name>
</gene>
<proteinExistence type="predicted"/>
<keyword evidence="1" id="KW-0812">Transmembrane</keyword>
<feature type="transmembrane region" description="Helical" evidence="1">
    <location>
        <begin position="578"/>
        <end position="601"/>
    </location>
</feature>
<organism evidence="2 3">
    <name type="scientific">Vreelandella sulfidaeris</name>
    <dbReference type="NCBI Taxonomy" id="115553"/>
    <lineage>
        <taxon>Bacteria</taxon>
        <taxon>Pseudomonadati</taxon>
        <taxon>Pseudomonadota</taxon>
        <taxon>Gammaproteobacteria</taxon>
        <taxon>Oceanospirillales</taxon>
        <taxon>Halomonadaceae</taxon>
        <taxon>Vreelandella</taxon>
    </lineage>
</organism>
<dbReference type="Proteomes" id="UP000252204">
    <property type="component" value="Unassembled WGS sequence"/>
</dbReference>
<accession>A0A365TTS4</accession>
<comment type="caution">
    <text evidence="2">The sequence shown here is derived from an EMBL/GenBank/DDBJ whole genome shotgun (WGS) entry which is preliminary data.</text>
</comment>
<sequence>MTENFPDTAETLDSEKAKSLWLKTLNRADYEPHHWNEWVKENPLYNVTFANVDFGALREKVPDRKVTFSGFKFPMGRVSFVDTNFGHGPVNFNRTNFGAGDVNFFGAKFEQGDVLFEEAEFGDGDVQFTAVTFGEGVVSFFGAKFGNGETKFNGLKDEKRNGDFIFEKVNFGGGKVDFSMSKLGKGVVSFSGAEFGNGPISFEGTNFGMGAVSFLKTQFGDGNVNFHAAEFRNGRIEEDGKENGHVLFDDAVFGKGNLRFDRALIGSSGQPLKWPDKIKSGSEKLDYVNVLFRRTSFGEGDISFENARFGNGKVLFEYAKIGVGNVSFERTSFGLGKIEFFNTRVAADFIFMPSKLTGPHPLHFRYCRFLESFQLIRGHEDNEWKKPISFEGSSFNGATDIRNIHFIDIPDFLSTSFAHHLSLDDISYDPKIRYKSFGPVRIKMEKCREPKNACKLQRLKDLSEKNGNHSLALRLHADDLRTRRWNQTTMFPSIIDALYDEFCEYGLSIWRPSRYLIYSTLLFTLIYVHLTSKPFNEIGYADYLLFSISNSIPFLAISRNVRDLSLKNLFEVGDLSTVLYALLSAQGLIAAIFLFLIGLGLRNHFRI</sequence>
<reference evidence="3" key="1">
    <citation type="submission" date="2018-06" db="EMBL/GenBank/DDBJ databases">
        <title>Whole genome sequencing of four bacterial strains from South Shetland trench revealing bio-synthetic gene clusters.</title>
        <authorList>
            <person name="Abdel-Mageed W.M."/>
            <person name="Lehri B."/>
            <person name="Jarmusch S."/>
            <person name="Miranda K."/>
            <person name="Goodfellow M."/>
            <person name="Jaspars M."/>
            <person name="Karlyshev A.V."/>
        </authorList>
    </citation>
    <scope>NUCLEOTIDE SEQUENCE [LARGE SCALE GENOMIC DNA]</scope>
    <source>
        <strain evidence="3">SST4</strain>
    </source>
</reference>
<evidence type="ECO:0008006" key="4">
    <source>
        <dbReference type="Google" id="ProtNLM"/>
    </source>
</evidence>
<dbReference type="OrthoDB" id="7366205at2"/>
<evidence type="ECO:0000256" key="1">
    <source>
        <dbReference type="SAM" id="Phobius"/>
    </source>
</evidence>
<dbReference type="RefSeq" id="WP_113268058.1">
    <property type="nucleotide sequence ID" value="NZ_QNTU01000001.1"/>
</dbReference>
<keyword evidence="1" id="KW-0472">Membrane</keyword>
<keyword evidence="1" id="KW-1133">Transmembrane helix</keyword>
<dbReference type="EMBL" id="QNTU01000001">
    <property type="protein sequence ID" value="RBI69406.1"/>
    <property type="molecule type" value="Genomic_DNA"/>
</dbReference>
<keyword evidence="3" id="KW-1185">Reference proteome</keyword>
<name>A0A365TTS4_9GAMM</name>